<dbReference type="Proteomes" id="UP000197138">
    <property type="component" value="Unassembled WGS sequence"/>
</dbReference>
<sequence length="73" mass="7841">MQWSRCETLTTGVGVKPECSGAGCHVLKDSSSRVERLNILSGRESESVVVLACLCADGSRSRRPRCEASKGSR</sequence>
<organism evidence="1 2">
    <name type="scientific">Punica granatum</name>
    <name type="common">Pomegranate</name>
    <dbReference type="NCBI Taxonomy" id="22663"/>
    <lineage>
        <taxon>Eukaryota</taxon>
        <taxon>Viridiplantae</taxon>
        <taxon>Streptophyta</taxon>
        <taxon>Embryophyta</taxon>
        <taxon>Tracheophyta</taxon>
        <taxon>Spermatophyta</taxon>
        <taxon>Magnoliopsida</taxon>
        <taxon>eudicotyledons</taxon>
        <taxon>Gunneridae</taxon>
        <taxon>Pentapetalae</taxon>
        <taxon>rosids</taxon>
        <taxon>malvids</taxon>
        <taxon>Myrtales</taxon>
        <taxon>Lythraceae</taxon>
        <taxon>Punica</taxon>
    </lineage>
</organism>
<comment type="caution">
    <text evidence="1">The sequence shown here is derived from an EMBL/GenBank/DDBJ whole genome shotgun (WGS) entry which is preliminary data.</text>
</comment>
<accession>A0A218WMA4</accession>
<dbReference type="AlphaFoldDB" id="A0A218WMA4"/>
<dbReference type="EMBL" id="MTKT01003944">
    <property type="protein sequence ID" value="OWM73925.1"/>
    <property type="molecule type" value="Genomic_DNA"/>
</dbReference>
<reference evidence="2" key="1">
    <citation type="journal article" date="2017" name="Plant J.">
        <title>The pomegranate (Punica granatum L.) genome and the genomics of punicalagin biosynthesis.</title>
        <authorList>
            <person name="Qin G."/>
            <person name="Xu C."/>
            <person name="Ming R."/>
            <person name="Tang H."/>
            <person name="Guyot R."/>
            <person name="Kramer E.M."/>
            <person name="Hu Y."/>
            <person name="Yi X."/>
            <person name="Qi Y."/>
            <person name="Xu X."/>
            <person name="Gao Z."/>
            <person name="Pan H."/>
            <person name="Jian J."/>
            <person name="Tian Y."/>
            <person name="Yue Z."/>
            <person name="Xu Y."/>
        </authorList>
    </citation>
    <scope>NUCLEOTIDE SEQUENCE [LARGE SCALE GENOMIC DNA]</scope>
    <source>
        <strain evidence="2">cv. Dabenzi</strain>
    </source>
</reference>
<evidence type="ECO:0000313" key="1">
    <source>
        <dbReference type="EMBL" id="OWM73925.1"/>
    </source>
</evidence>
<gene>
    <name evidence="1" type="ORF">CDL15_Pgr008075</name>
</gene>
<name>A0A218WMA4_PUNGR</name>
<protein>
    <submittedName>
        <fullName evidence="1">Uncharacterized protein</fullName>
    </submittedName>
</protein>
<evidence type="ECO:0000313" key="2">
    <source>
        <dbReference type="Proteomes" id="UP000197138"/>
    </source>
</evidence>
<proteinExistence type="predicted"/>